<accession>A0A975IU03</accession>
<name>A0A975IU03_9CAUL</name>
<dbReference type="PANTHER" id="PTHR30576:SF4">
    <property type="entry name" value="UNDECAPRENYL-PHOSPHATE GALACTOSE PHOSPHOTRANSFERASE"/>
    <property type="match status" value="1"/>
</dbReference>
<evidence type="ECO:0000256" key="7">
    <source>
        <dbReference type="ARBA" id="ARBA00023136"/>
    </source>
</evidence>
<evidence type="ECO:0000256" key="9">
    <source>
        <dbReference type="SAM" id="Phobius"/>
    </source>
</evidence>
<organism evidence="11 12">
    <name type="scientific">Phenylobacterium montanum</name>
    <dbReference type="NCBI Taxonomy" id="2823693"/>
    <lineage>
        <taxon>Bacteria</taxon>
        <taxon>Pseudomonadati</taxon>
        <taxon>Pseudomonadota</taxon>
        <taxon>Alphaproteobacteria</taxon>
        <taxon>Caulobacterales</taxon>
        <taxon>Caulobacteraceae</taxon>
        <taxon>Phenylobacterium</taxon>
    </lineage>
</organism>
<comment type="similarity">
    <text evidence="2">Belongs to the bacterial sugar transferase family.</text>
</comment>
<gene>
    <name evidence="11" type="ORF">KCG34_18350</name>
</gene>
<dbReference type="Pfam" id="PF02397">
    <property type="entry name" value="Bac_transf"/>
    <property type="match status" value="1"/>
</dbReference>
<keyword evidence="8" id="KW-0270">Exopolysaccharide synthesis</keyword>
<protein>
    <submittedName>
        <fullName evidence="11">Sugar transferase</fullName>
    </submittedName>
</protein>
<evidence type="ECO:0000313" key="12">
    <source>
        <dbReference type="Proteomes" id="UP000676409"/>
    </source>
</evidence>
<dbReference type="GO" id="GO:0000271">
    <property type="term" value="P:polysaccharide biosynthetic process"/>
    <property type="evidence" value="ECO:0007669"/>
    <property type="project" value="UniProtKB-KW"/>
</dbReference>
<keyword evidence="3" id="KW-1003">Cell membrane</keyword>
<dbReference type="KEGG" id="caul:KCG34_18350"/>
<evidence type="ECO:0000313" key="11">
    <source>
        <dbReference type="EMBL" id="QUD87014.1"/>
    </source>
</evidence>
<dbReference type="GO" id="GO:0005886">
    <property type="term" value="C:plasma membrane"/>
    <property type="evidence" value="ECO:0007669"/>
    <property type="project" value="UniProtKB-SubCell"/>
</dbReference>
<dbReference type="EMBL" id="CP073078">
    <property type="protein sequence ID" value="QUD87014.1"/>
    <property type="molecule type" value="Genomic_DNA"/>
</dbReference>
<keyword evidence="6 9" id="KW-1133">Transmembrane helix</keyword>
<evidence type="ECO:0000256" key="2">
    <source>
        <dbReference type="ARBA" id="ARBA00006464"/>
    </source>
</evidence>
<evidence type="ECO:0000256" key="6">
    <source>
        <dbReference type="ARBA" id="ARBA00022989"/>
    </source>
</evidence>
<dbReference type="Proteomes" id="UP000676409">
    <property type="component" value="Chromosome"/>
</dbReference>
<evidence type="ECO:0000256" key="8">
    <source>
        <dbReference type="ARBA" id="ARBA00023169"/>
    </source>
</evidence>
<comment type="subcellular location">
    <subcellularLocation>
        <location evidence="1">Cell membrane</location>
    </subcellularLocation>
</comment>
<evidence type="ECO:0000256" key="4">
    <source>
        <dbReference type="ARBA" id="ARBA00022679"/>
    </source>
</evidence>
<keyword evidence="12" id="KW-1185">Reference proteome</keyword>
<feature type="domain" description="Bacterial sugar transferase" evidence="10">
    <location>
        <begin position="40"/>
        <end position="228"/>
    </location>
</feature>
<keyword evidence="5 9" id="KW-0812">Transmembrane</keyword>
<feature type="transmembrane region" description="Helical" evidence="9">
    <location>
        <begin position="38"/>
        <end position="65"/>
    </location>
</feature>
<keyword evidence="7 9" id="KW-0472">Membrane</keyword>
<evidence type="ECO:0000256" key="1">
    <source>
        <dbReference type="ARBA" id="ARBA00004236"/>
    </source>
</evidence>
<reference evidence="11" key="1">
    <citation type="submission" date="2021-04" db="EMBL/GenBank/DDBJ databases">
        <title>The complete genome sequence of Caulobacter sp. S6.</title>
        <authorList>
            <person name="Tang Y."/>
            <person name="Ouyang W."/>
            <person name="Liu Q."/>
            <person name="Huang B."/>
            <person name="Guo Z."/>
            <person name="Lei P."/>
        </authorList>
    </citation>
    <scope>NUCLEOTIDE SEQUENCE</scope>
    <source>
        <strain evidence="11">S6</strain>
    </source>
</reference>
<dbReference type="PANTHER" id="PTHR30576">
    <property type="entry name" value="COLANIC BIOSYNTHESIS UDP-GLUCOSE LIPID CARRIER TRANSFERASE"/>
    <property type="match status" value="1"/>
</dbReference>
<evidence type="ECO:0000256" key="5">
    <source>
        <dbReference type="ARBA" id="ARBA00022692"/>
    </source>
</evidence>
<dbReference type="GO" id="GO:0016780">
    <property type="term" value="F:phosphotransferase activity, for other substituted phosphate groups"/>
    <property type="evidence" value="ECO:0007669"/>
    <property type="project" value="TreeGrafter"/>
</dbReference>
<dbReference type="AlphaFoldDB" id="A0A975IU03"/>
<evidence type="ECO:0000256" key="3">
    <source>
        <dbReference type="ARBA" id="ARBA00022475"/>
    </source>
</evidence>
<proteinExistence type="inferred from homology"/>
<keyword evidence="4 11" id="KW-0808">Transferase</keyword>
<evidence type="ECO:0000259" key="10">
    <source>
        <dbReference type="Pfam" id="PF02397"/>
    </source>
</evidence>
<sequence>MRTTGRLCLSQIGSTEVRPTPFPAAEAAGASTTLDLEFLINLVLASALLVFFAPLMLGVAAAVFLQDGGPVIFAHRRVGRGGRMFPCLKFRSMASDAQERLQHLLDSDPAARAEWERDHKLRNDPRITRLGEVLRRSSLDELPQLFNVMRGEMSLVGPRPIVEAEARRYGRRVREYCSVRPGITGLWQVSGRNDTSYRRRIAIDVVYSRRKSVLLDARILVMTVPAVLLRRGSY</sequence>
<dbReference type="InterPro" id="IPR003362">
    <property type="entry name" value="Bact_transf"/>
</dbReference>